<evidence type="ECO:0000259" key="2">
    <source>
        <dbReference type="Pfam" id="PF00975"/>
    </source>
</evidence>
<organism evidence="3 4">
    <name type="scientific">Neonectria magnoliae</name>
    <dbReference type="NCBI Taxonomy" id="2732573"/>
    <lineage>
        <taxon>Eukaryota</taxon>
        <taxon>Fungi</taxon>
        <taxon>Dikarya</taxon>
        <taxon>Ascomycota</taxon>
        <taxon>Pezizomycotina</taxon>
        <taxon>Sordariomycetes</taxon>
        <taxon>Hypocreomycetidae</taxon>
        <taxon>Hypocreales</taxon>
        <taxon>Nectriaceae</taxon>
        <taxon>Neonectria</taxon>
    </lineage>
</organism>
<dbReference type="Pfam" id="PF00975">
    <property type="entry name" value="Thioesterase"/>
    <property type="match status" value="1"/>
</dbReference>
<evidence type="ECO:0000313" key="3">
    <source>
        <dbReference type="EMBL" id="KAK7423634.1"/>
    </source>
</evidence>
<evidence type="ECO:0000313" key="4">
    <source>
        <dbReference type="Proteomes" id="UP001498421"/>
    </source>
</evidence>
<dbReference type="InterPro" id="IPR029058">
    <property type="entry name" value="AB_hydrolase_fold"/>
</dbReference>
<reference evidence="3 4" key="1">
    <citation type="journal article" date="2025" name="Microbiol. Resour. Announc.">
        <title>Draft genome sequences for Neonectria magnoliae and Neonectria punicea, canker pathogens of Liriodendron tulipifera and Acer saccharum in West Virginia.</title>
        <authorList>
            <person name="Petronek H.M."/>
            <person name="Kasson M.T."/>
            <person name="Metheny A.M."/>
            <person name="Stauder C.M."/>
            <person name="Lovett B."/>
            <person name="Lynch S.C."/>
            <person name="Garnas J.R."/>
            <person name="Kasson L.R."/>
            <person name="Stajich J.E."/>
        </authorList>
    </citation>
    <scope>NUCLEOTIDE SEQUENCE [LARGE SCALE GENOMIC DNA]</scope>
    <source>
        <strain evidence="3 4">NRRL 64651</strain>
    </source>
</reference>
<proteinExistence type="predicted"/>
<gene>
    <name evidence="3" type="ORF">QQZ08_008989</name>
</gene>
<dbReference type="EMBL" id="JAZAVK010000097">
    <property type="protein sequence ID" value="KAK7423634.1"/>
    <property type="molecule type" value="Genomic_DNA"/>
</dbReference>
<protein>
    <recommendedName>
        <fullName evidence="2">Thioesterase domain-containing protein</fullName>
    </recommendedName>
</protein>
<dbReference type="Gene3D" id="3.40.50.1820">
    <property type="entry name" value="alpha/beta hydrolase"/>
    <property type="match status" value="1"/>
</dbReference>
<dbReference type="SUPFAM" id="SSF53474">
    <property type="entry name" value="alpha/beta-Hydrolases"/>
    <property type="match status" value="1"/>
</dbReference>
<evidence type="ECO:0000256" key="1">
    <source>
        <dbReference type="SAM" id="MobiDB-lite"/>
    </source>
</evidence>
<feature type="compositionally biased region" description="Polar residues" evidence="1">
    <location>
        <begin position="218"/>
        <end position="227"/>
    </location>
</feature>
<sequence>MEVITLIQGNEESSLTPFFLVHAISGIALPFLRLDPLGDNDRPVYGITNHIHCPGNEHLEYPSSLTALAKRYLRDVQKVQPHGPYLLGGWSMGGMIAMFMAQILEARDEEVLKVIMIDSANPEVFPNFRDTEEHKAFTNATCSKISQQLDINNLDNSPPESSPAAQIRTIDYPTVSQQGQWDTINTGGSGSGSVSSSASSVFDFYTPNTRPGTPVSPPCSSEGSSAFCSDEESDLDVEEYWDDFEEHHEMTQLKDLLHNINFHVHQGLGLIASVSPGDLFRPGTKSDFDVLLIKCRPEPLEVYQSHHNLNGAEFVWSIMREKSMRWDSSRFRSFETVPFSGEHDGAFEPQHVGELSMILRAGLEKLG</sequence>
<dbReference type="InterPro" id="IPR001031">
    <property type="entry name" value="Thioesterase"/>
</dbReference>
<name>A0ABR1HS35_9HYPO</name>
<feature type="region of interest" description="Disordered" evidence="1">
    <location>
        <begin position="209"/>
        <end position="228"/>
    </location>
</feature>
<feature type="domain" description="Thioesterase" evidence="2">
    <location>
        <begin position="18"/>
        <end position="124"/>
    </location>
</feature>
<accession>A0ABR1HS35</accession>
<dbReference type="Proteomes" id="UP001498421">
    <property type="component" value="Unassembled WGS sequence"/>
</dbReference>
<comment type="caution">
    <text evidence="3">The sequence shown here is derived from an EMBL/GenBank/DDBJ whole genome shotgun (WGS) entry which is preliminary data.</text>
</comment>
<keyword evidence="4" id="KW-1185">Reference proteome</keyword>